<evidence type="ECO:0000313" key="2">
    <source>
        <dbReference type="Proteomes" id="UP000288351"/>
    </source>
</evidence>
<dbReference type="Proteomes" id="UP000288351">
    <property type="component" value="Unassembled WGS sequence"/>
</dbReference>
<organism evidence="1 2">
    <name type="scientific">Streptomyces noursei</name>
    <name type="common">Streptomyces albulus</name>
    <dbReference type="NCBI Taxonomy" id="1971"/>
    <lineage>
        <taxon>Bacteria</taxon>
        <taxon>Bacillati</taxon>
        <taxon>Actinomycetota</taxon>
        <taxon>Actinomycetes</taxon>
        <taxon>Kitasatosporales</taxon>
        <taxon>Streptomycetaceae</taxon>
        <taxon>Streptomyces</taxon>
    </lineage>
</organism>
<proteinExistence type="predicted"/>
<accession>A0A401RA62</accession>
<protein>
    <submittedName>
        <fullName evidence="1">Uncharacterized protein</fullName>
    </submittedName>
</protein>
<evidence type="ECO:0000313" key="1">
    <source>
        <dbReference type="EMBL" id="GCB94531.1"/>
    </source>
</evidence>
<sequence>MAVLIRPAADGDEVLSLITVAAAWTPRGSEVPDGETVREAIGRLTVHGRDRSACLRALLGRCSIQEPELARVRATLREADRRLPLPPPLALPQAVVRAQGLGRLIEALDRALCLLRDEEAEVFT</sequence>
<reference evidence="1 2" key="1">
    <citation type="journal article" date="2019" name="Microbiol. Resour. Announc.">
        <title>Draft Genome Sequence of the Most Traditional epsilon-Poly-l-Lysine Producer, Streptomyces albulus NBRC14147.</title>
        <authorList>
            <person name="Yamanaka K."/>
            <person name="Hamano Y."/>
        </authorList>
    </citation>
    <scope>NUCLEOTIDE SEQUENCE [LARGE SCALE GENOMIC DNA]</scope>
    <source>
        <strain evidence="1 2">NBRC 14147</strain>
    </source>
</reference>
<comment type="caution">
    <text evidence="1">The sequence shown here is derived from an EMBL/GenBank/DDBJ whole genome shotgun (WGS) entry which is preliminary data.</text>
</comment>
<dbReference type="EMBL" id="BHXC01000007">
    <property type="protein sequence ID" value="GCB94531.1"/>
    <property type="molecule type" value="Genomic_DNA"/>
</dbReference>
<dbReference type="AlphaFoldDB" id="A0A401RA62"/>
<name>A0A401RA62_STRNR</name>
<gene>
    <name evidence="1" type="ORF">SALB_07331</name>
</gene>